<dbReference type="EC" id="1.-.-.-" evidence="4"/>
<evidence type="ECO:0000256" key="1">
    <source>
        <dbReference type="ARBA" id="ARBA00006484"/>
    </source>
</evidence>
<comment type="similarity">
    <text evidence="1 3">Belongs to the short-chain dehydrogenases/reductases (SDR) family.</text>
</comment>
<evidence type="ECO:0000313" key="4">
    <source>
        <dbReference type="EMBL" id="AKH41132.1"/>
    </source>
</evidence>
<dbReference type="EMBL" id="CP011452">
    <property type="protein sequence ID" value="AKH41132.1"/>
    <property type="molecule type" value="Genomic_DNA"/>
</dbReference>
<evidence type="ECO:0000313" key="5">
    <source>
        <dbReference type="Proteomes" id="UP000034392"/>
    </source>
</evidence>
<reference evidence="4" key="1">
    <citation type="submission" date="2015-05" db="EMBL/GenBank/DDBJ databases">
        <title>The complete genome of Altererythrobacter atlanticus strain 26DY36.</title>
        <authorList>
            <person name="Wu Y.-H."/>
            <person name="Cheng H."/>
            <person name="Wu X.-W."/>
        </authorList>
    </citation>
    <scope>NUCLEOTIDE SEQUENCE [LARGE SCALE GENOMIC DNA]</scope>
    <source>
        <strain evidence="4">26DY36</strain>
    </source>
</reference>
<dbReference type="NCBIfam" id="NF004824">
    <property type="entry name" value="PRK06180.1"/>
    <property type="match status" value="1"/>
</dbReference>
<dbReference type="PANTHER" id="PTHR43976:SF16">
    <property type="entry name" value="SHORT-CHAIN DEHYDROGENASE_REDUCTASE FAMILY PROTEIN"/>
    <property type="match status" value="1"/>
</dbReference>
<dbReference type="PANTHER" id="PTHR43976">
    <property type="entry name" value="SHORT CHAIN DEHYDROGENASE"/>
    <property type="match status" value="1"/>
</dbReference>
<dbReference type="AlphaFoldDB" id="A0A0F7KPU6"/>
<dbReference type="OrthoDB" id="9793825at2"/>
<dbReference type="InterPro" id="IPR002347">
    <property type="entry name" value="SDR_fam"/>
</dbReference>
<accession>A0A0F7KPU6</accession>
<dbReference type="InterPro" id="IPR036291">
    <property type="entry name" value="NAD(P)-bd_dom_sf"/>
</dbReference>
<dbReference type="InterPro" id="IPR020904">
    <property type="entry name" value="Sc_DH/Rdtase_CS"/>
</dbReference>
<sequence length="280" mass="29629">MKNWLITGIGGGLGREVALAALERGDRVFGTSRSRESRDSFEALAPGRAFASVLDFSDQSAPARIVADAEERLDTVDLLVNNAGYGLIGAIEEISLDDARALFDVNLFGAVAMIQAVLPSMRARSAGHIVNITSVSGLAPWAGTAIYGASKYALECIGQTLAQEVGPLGIRVTNVAPGGMRTEFAGGSLRVAGKNIDDYADTAHFAKRSLNEGQGNEKGDPARAAAAIIAALEEADAPMHLLLGEDALHYAEDQTDRLRAEMTRWDHYSRSIAFPEDAGA</sequence>
<dbReference type="Pfam" id="PF00106">
    <property type="entry name" value="adh_short"/>
    <property type="match status" value="1"/>
</dbReference>
<dbReference type="Gene3D" id="3.40.50.720">
    <property type="entry name" value="NAD(P)-binding Rossmann-like Domain"/>
    <property type="match status" value="1"/>
</dbReference>
<keyword evidence="2 4" id="KW-0560">Oxidoreductase</keyword>
<dbReference type="InterPro" id="IPR051911">
    <property type="entry name" value="SDR_oxidoreductase"/>
</dbReference>
<dbReference type="KEGG" id="aay:WYH_00066"/>
<proteinExistence type="inferred from homology"/>
<name>A0A0F7KPU6_9SPHN</name>
<dbReference type="RefSeq" id="WP_046902236.1">
    <property type="nucleotide sequence ID" value="NZ_CP011452.2"/>
</dbReference>
<dbReference type="STRING" id="1267766.WYH_00066"/>
<dbReference type="PATRIC" id="fig|1267766.3.peg.66"/>
<organism evidence="4 5">
    <name type="scientific">Croceibacterium atlanticum</name>
    <dbReference type="NCBI Taxonomy" id="1267766"/>
    <lineage>
        <taxon>Bacteria</taxon>
        <taxon>Pseudomonadati</taxon>
        <taxon>Pseudomonadota</taxon>
        <taxon>Alphaproteobacteria</taxon>
        <taxon>Sphingomonadales</taxon>
        <taxon>Erythrobacteraceae</taxon>
        <taxon>Croceibacterium</taxon>
    </lineage>
</organism>
<dbReference type="SUPFAM" id="SSF51735">
    <property type="entry name" value="NAD(P)-binding Rossmann-fold domains"/>
    <property type="match status" value="1"/>
</dbReference>
<evidence type="ECO:0000256" key="2">
    <source>
        <dbReference type="ARBA" id="ARBA00023002"/>
    </source>
</evidence>
<protein>
    <submittedName>
        <fullName evidence="4">Oxidoreductase</fullName>
        <ecNumber evidence="4">1.-.-.-</ecNumber>
    </submittedName>
</protein>
<dbReference type="PROSITE" id="PS00061">
    <property type="entry name" value="ADH_SHORT"/>
    <property type="match status" value="1"/>
</dbReference>
<dbReference type="GO" id="GO:0016491">
    <property type="term" value="F:oxidoreductase activity"/>
    <property type="evidence" value="ECO:0007669"/>
    <property type="project" value="UniProtKB-KW"/>
</dbReference>
<dbReference type="Proteomes" id="UP000034392">
    <property type="component" value="Chromosome"/>
</dbReference>
<gene>
    <name evidence="4" type="ORF">WYH_00066</name>
</gene>
<dbReference type="PRINTS" id="PR00080">
    <property type="entry name" value="SDRFAMILY"/>
</dbReference>
<keyword evidence="5" id="KW-1185">Reference proteome</keyword>
<evidence type="ECO:0000256" key="3">
    <source>
        <dbReference type="RuleBase" id="RU000363"/>
    </source>
</evidence>
<dbReference type="PRINTS" id="PR00081">
    <property type="entry name" value="GDHRDH"/>
</dbReference>